<evidence type="ECO:0000256" key="1">
    <source>
        <dbReference type="ARBA" id="ARBA00022801"/>
    </source>
</evidence>
<accession>A0ABS4TRY5</accession>
<dbReference type="RefSeq" id="WP_209644144.1">
    <property type="nucleotide sequence ID" value="NZ_JAGINW010000001.1"/>
</dbReference>
<keyword evidence="1" id="KW-0378">Hydrolase</keyword>
<dbReference type="Pfam" id="PF12697">
    <property type="entry name" value="Abhydrolase_6"/>
    <property type="match status" value="1"/>
</dbReference>
<keyword evidence="4" id="KW-1185">Reference proteome</keyword>
<dbReference type="Proteomes" id="UP001519332">
    <property type="component" value="Unassembled WGS sequence"/>
</dbReference>
<feature type="domain" description="AB hydrolase-1" evidence="2">
    <location>
        <begin position="36"/>
        <end position="269"/>
    </location>
</feature>
<dbReference type="InterPro" id="IPR050266">
    <property type="entry name" value="AB_hydrolase_sf"/>
</dbReference>
<protein>
    <submittedName>
        <fullName evidence="3">Pimeloyl-ACP methyl ester carboxylesterase</fullName>
    </submittedName>
</protein>
<dbReference type="EMBL" id="JAGINW010000001">
    <property type="protein sequence ID" value="MBP2327166.1"/>
    <property type="molecule type" value="Genomic_DNA"/>
</dbReference>
<evidence type="ECO:0000313" key="4">
    <source>
        <dbReference type="Proteomes" id="UP001519332"/>
    </source>
</evidence>
<sequence>MDSVPIRLDVPAPDGTWQLAGDLYLPSGDQPDTVQVLLSGLTYDRRYWLAPGAGNYVRHMVADGHAVLALDRIGTGDSSHPPAMDVTVQANVDTLHELVLALRAGIAGLNPFARVIAVGHSLGTGIAIIGAAQHRDFDALILTGLTHTFGPLYQDAVGSLEPAEGLPEGYLTTQPGKRGVIYEFEGGVDWALTEYHEATKSTVTIGEGSTVDEIYRPGYSAAVDVPVLLVVGREDRLFVDAEQERDFYRGAPDFDLFVVPQAAHSINVHRTAHLWFAAASRQLARWAAATRTTSA</sequence>
<evidence type="ECO:0000313" key="3">
    <source>
        <dbReference type="EMBL" id="MBP2327166.1"/>
    </source>
</evidence>
<proteinExistence type="predicted"/>
<dbReference type="PANTHER" id="PTHR43798">
    <property type="entry name" value="MONOACYLGLYCEROL LIPASE"/>
    <property type="match status" value="1"/>
</dbReference>
<dbReference type="InterPro" id="IPR000073">
    <property type="entry name" value="AB_hydrolase_1"/>
</dbReference>
<organism evidence="3 4">
    <name type="scientific">Kibdelosporangium banguiense</name>
    <dbReference type="NCBI Taxonomy" id="1365924"/>
    <lineage>
        <taxon>Bacteria</taxon>
        <taxon>Bacillati</taxon>
        <taxon>Actinomycetota</taxon>
        <taxon>Actinomycetes</taxon>
        <taxon>Pseudonocardiales</taxon>
        <taxon>Pseudonocardiaceae</taxon>
        <taxon>Kibdelosporangium</taxon>
    </lineage>
</organism>
<gene>
    <name evidence="3" type="ORF">JOF56_007551</name>
</gene>
<dbReference type="Gene3D" id="3.40.50.1820">
    <property type="entry name" value="alpha/beta hydrolase"/>
    <property type="match status" value="1"/>
</dbReference>
<dbReference type="InterPro" id="IPR029058">
    <property type="entry name" value="AB_hydrolase_fold"/>
</dbReference>
<name>A0ABS4TRY5_9PSEU</name>
<reference evidence="3 4" key="1">
    <citation type="submission" date="2021-03" db="EMBL/GenBank/DDBJ databases">
        <title>Sequencing the genomes of 1000 actinobacteria strains.</title>
        <authorList>
            <person name="Klenk H.-P."/>
        </authorList>
    </citation>
    <scope>NUCLEOTIDE SEQUENCE [LARGE SCALE GENOMIC DNA]</scope>
    <source>
        <strain evidence="3 4">DSM 46670</strain>
    </source>
</reference>
<comment type="caution">
    <text evidence="3">The sequence shown here is derived from an EMBL/GenBank/DDBJ whole genome shotgun (WGS) entry which is preliminary data.</text>
</comment>
<evidence type="ECO:0000259" key="2">
    <source>
        <dbReference type="Pfam" id="PF12697"/>
    </source>
</evidence>
<dbReference type="SUPFAM" id="SSF53474">
    <property type="entry name" value="alpha/beta-Hydrolases"/>
    <property type="match status" value="1"/>
</dbReference>
<dbReference type="PANTHER" id="PTHR43798:SF31">
    <property type="entry name" value="AB HYDROLASE SUPERFAMILY PROTEIN YCLE"/>
    <property type="match status" value="1"/>
</dbReference>